<protein>
    <recommendedName>
        <fullName evidence="3">Pseudouridine synthase RsuA/RluA-like domain-containing protein</fullName>
    </recommendedName>
</protein>
<dbReference type="Gene3D" id="3.30.2350.10">
    <property type="entry name" value="Pseudouridine synthase"/>
    <property type="match status" value="1"/>
</dbReference>
<evidence type="ECO:0000256" key="2">
    <source>
        <dbReference type="PROSITE-ProRule" id="PRU00708"/>
    </source>
</evidence>
<accession>A0A813KEJ7</accession>
<name>A0A813KEJ7_POLGL</name>
<dbReference type="GO" id="GO:0009982">
    <property type="term" value="F:pseudouridine synthase activity"/>
    <property type="evidence" value="ECO:0007669"/>
    <property type="project" value="InterPro"/>
</dbReference>
<dbReference type="InterPro" id="IPR002885">
    <property type="entry name" value="PPR_rpt"/>
</dbReference>
<dbReference type="GO" id="GO:0003723">
    <property type="term" value="F:RNA binding"/>
    <property type="evidence" value="ECO:0007669"/>
    <property type="project" value="InterPro"/>
</dbReference>
<proteinExistence type="predicted"/>
<dbReference type="InterPro" id="IPR006145">
    <property type="entry name" value="PsdUridine_synth_RsuA/RluA"/>
</dbReference>
<feature type="domain" description="Pseudouridine synthase RsuA/RluA-like" evidence="3">
    <location>
        <begin position="145"/>
        <end position="231"/>
    </location>
</feature>
<evidence type="ECO:0000256" key="1">
    <source>
        <dbReference type="ARBA" id="ARBA00022737"/>
    </source>
</evidence>
<dbReference type="Proteomes" id="UP000626109">
    <property type="component" value="Unassembled WGS sequence"/>
</dbReference>
<dbReference type="Gene3D" id="1.25.40.10">
    <property type="entry name" value="Tetratricopeptide repeat domain"/>
    <property type="match status" value="1"/>
</dbReference>
<reference evidence="4" key="1">
    <citation type="submission" date="2021-02" db="EMBL/GenBank/DDBJ databases">
        <authorList>
            <person name="Dougan E. K."/>
            <person name="Rhodes N."/>
            <person name="Thang M."/>
            <person name="Chan C."/>
        </authorList>
    </citation>
    <scope>NUCLEOTIDE SEQUENCE</scope>
</reference>
<dbReference type="Pfam" id="PF00849">
    <property type="entry name" value="PseudoU_synth_2"/>
    <property type="match status" value="1"/>
</dbReference>
<evidence type="ECO:0000259" key="3">
    <source>
        <dbReference type="Pfam" id="PF00849"/>
    </source>
</evidence>
<dbReference type="GO" id="GO:0001522">
    <property type="term" value="P:pseudouridine synthesis"/>
    <property type="evidence" value="ECO:0007669"/>
    <property type="project" value="InterPro"/>
</dbReference>
<dbReference type="EMBL" id="CAJNNW010029340">
    <property type="protein sequence ID" value="CAE8699896.1"/>
    <property type="molecule type" value="Genomic_DNA"/>
</dbReference>
<feature type="repeat" description="PPR" evidence="2">
    <location>
        <begin position="46"/>
        <end position="80"/>
    </location>
</feature>
<dbReference type="PROSITE" id="PS51375">
    <property type="entry name" value="PPR"/>
    <property type="match status" value="1"/>
</dbReference>
<dbReference type="AlphaFoldDB" id="A0A813KEJ7"/>
<dbReference type="InterPro" id="IPR011990">
    <property type="entry name" value="TPR-like_helical_dom_sf"/>
</dbReference>
<sequence>SRMPGMRVVPEAISYNAAISACEKGGQWQLSLLLLTELQVAKLAPTEVSYSAALSSCGQAGAWEPALVILETLLRKRFTPTSLQAGSIAASLRSGPGIGAAFDFLGEMLRLWIEQEKLNSDITLVPSLNPEGSSMLTVLCQQPGVLAISKPAGMTTEDAVIGVSQQLAREMQMSAPADLHIASRLDHPTSGVLPVALGAPASAPAKWLEAQFAGRLVGKEYLCLCEGASLGSVGSQGNISVALRVRCRPTSLHLLGSPC</sequence>
<gene>
    <name evidence="4" type="ORF">PGLA2088_LOCUS31353</name>
</gene>
<dbReference type="SUPFAM" id="SSF55120">
    <property type="entry name" value="Pseudouridine synthase"/>
    <property type="match status" value="1"/>
</dbReference>
<comment type="caution">
    <text evidence="4">The sequence shown here is derived from an EMBL/GenBank/DDBJ whole genome shotgun (WGS) entry which is preliminary data.</text>
</comment>
<organism evidence="4 5">
    <name type="scientific">Polarella glacialis</name>
    <name type="common">Dinoflagellate</name>
    <dbReference type="NCBI Taxonomy" id="89957"/>
    <lineage>
        <taxon>Eukaryota</taxon>
        <taxon>Sar</taxon>
        <taxon>Alveolata</taxon>
        <taxon>Dinophyceae</taxon>
        <taxon>Suessiales</taxon>
        <taxon>Suessiaceae</taxon>
        <taxon>Polarella</taxon>
    </lineage>
</organism>
<dbReference type="PANTHER" id="PTHR47447:SF17">
    <property type="entry name" value="OS12G0638900 PROTEIN"/>
    <property type="match status" value="1"/>
</dbReference>
<evidence type="ECO:0000313" key="4">
    <source>
        <dbReference type="EMBL" id="CAE8699896.1"/>
    </source>
</evidence>
<dbReference type="InterPro" id="IPR020103">
    <property type="entry name" value="PsdUridine_synth_cat_dom_sf"/>
</dbReference>
<feature type="non-terminal residue" evidence="4">
    <location>
        <position position="1"/>
    </location>
</feature>
<dbReference type="PANTHER" id="PTHR47447">
    <property type="entry name" value="OS03G0856100 PROTEIN"/>
    <property type="match status" value="1"/>
</dbReference>
<keyword evidence="1" id="KW-0677">Repeat</keyword>
<evidence type="ECO:0000313" key="5">
    <source>
        <dbReference type="Proteomes" id="UP000626109"/>
    </source>
</evidence>